<organism evidence="2 3">
    <name type="scientific">Claviceps arundinis</name>
    <dbReference type="NCBI Taxonomy" id="1623583"/>
    <lineage>
        <taxon>Eukaryota</taxon>
        <taxon>Fungi</taxon>
        <taxon>Dikarya</taxon>
        <taxon>Ascomycota</taxon>
        <taxon>Pezizomycotina</taxon>
        <taxon>Sordariomycetes</taxon>
        <taxon>Hypocreomycetidae</taxon>
        <taxon>Hypocreales</taxon>
        <taxon>Clavicipitaceae</taxon>
        <taxon>Claviceps</taxon>
    </lineage>
</organism>
<evidence type="ECO:0000313" key="2">
    <source>
        <dbReference type="EMBL" id="KAG5967522.1"/>
    </source>
</evidence>
<name>A0ABQ7PLZ2_9HYPO</name>
<comment type="caution">
    <text evidence="2">The sequence shown here is derived from an EMBL/GenBank/DDBJ whole genome shotgun (WGS) entry which is preliminary data.</text>
</comment>
<dbReference type="Proteomes" id="UP000742024">
    <property type="component" value="Unassembled WGS sequence"/>
</dbReference>
<keyword evidence="3" id="KW-1185">Reference proteome</keyword>
<evidence type="ECO:0000256" key="1">
    <source>
        <dbReference type="SAM" id="MobiDB-lite"/>
    </source>
</evidence>
<evidence type="ECO:0008006" key="4">
    <source>
        <dbReference type="Google" id="ProtNLM"/>
    </source>
</evidence>
<protein>
    <recommendedName>
        <fullName evidence="4">Protein kinase domain-containing protein</fullName>
    </recommendedName>
</protein>
<gene>
    <name evidence="2" type="ORF">E4U57_000680</name>
</gene>
<sequence length="78" mass="8753">MEVRMETMSVLSLTFSDLEPQNILVELENPSDIISKYLESVPPGSTDDRRPKWCYSAASGGDPHAARLPNDIPTRQDY</sequence>
<accession>A0ABQ7PLZ2</accession>
<reference evidence="2 3" key="1">
    <citation type="journal article" date="2020" name="bioRxiv">
        <title>Whole genome comparisons of ergot fungi reveals the divergence and evolution of species within the genus Claviceps are the result of varying mechanisms driving genome evolution and host range expansion.</title>
        <authorList>
            <person name="Wyka S.A."/>
            <person name="Mondo S.J."/>
            <person name="Liu M."/>
            <person name="Dettman J."/>
            <person name="Nalam V."/>
            <person name="Broders K.D."/>
        </authorList>
    </citation>
    <scope>NUCLEOTIDE SEQUENCE [LARGE SCALE GENOMIC DNA]</scope>
    <source>
        <strain evidence="2 3">LM583</strain>
    </source>
</reference>
<dbReference type="EMBL" id="SRPR01000012">
    <property type="protein sequence ID" value="KAG5967522.1"/>
    <property type="molecule type" value="Genomic_DNA"/>
</dbReference>
<evidence type="ECO:0000313" key="3">
    <source>
        <dbReference type="Proteomes" id="UP000742024"/>
    </source>
</evidence>
<proteinExistence type="predicted"/>
<feature type="region of interest" description="Disordered" evidence="1">
    <location>
        <begin position="40"/>
        <end position="78"/>
    </location>
</feature>